<evidence type="ECO:0000313" key="3">
    <source>
        <dbReference type="EMBL" id="RCL39346.1"/>
    </source>
</evidence>
<proteinExistence type="predicted"/>
<gene>
    <name evidence="3" type="ORF">DBW97_01050</name>
</gene>
<evidence type="ECO:0000256" key="1">
    <source>
        <dbReference type="SAM" id="SignalP"/>
    </source>
</evidence>
<dbReference type="Proteomes" id="UP000252147">
    <property type="component" value="Unassembled WGS sequence"/>
</dbReference>
<evidence type="ECO:0000259" key="2">
    <source>
        <dbReference type="Pfam" id="PF01979"/>
    </source>
</evidence>
<dbReference type="GO" id="GO:0016810">
    <property type="term" value="F:hydrolase activity, acting on carbon-nitrogen (but not peptide) bonds"/>
    <property type="evidence" value="ECO:0007669"/>
    <property type="project" value="InterPro"/>
</dbReference>
<keyword evidence="1" id="KW-0732">Signal</keyword>
<dbReference type="Gene3D" id="3.20.20.140">
    <property type="entry name" value="Metal-dependent hydrolases"/>
    <property type="match status" value="1"/>
</dbReference>
<comment type="caution">
    <text evidence="3">The sequence shown here is derived from an EMBL/GenBank/DDBJ whole genome shotgun (WGS) entry which is preliminary data.</text>
</comment>
<dbReference type="Pfam" id="PF01979">
    <property type="entry name" value="Amidohydro_1"/>
    <property type="match status" value="1"/>
</dbReference>
<dbReference type="InterPro" id="IPR011059">
    <property type="entry name" value="Metal-dep_hydrolase_composite"/>
</dbReference>
<reference evidence="3 4" key="1">
    <citation type="journal article" date="2018" name="Microbiome">
        <title>Fine metagenomic profile of the Mediterranean stratified and mixed water columns revealed by assembly and recruitment.</title>
        <authorList>
            <person name="Haro-Moreno J.M."/>
            <person name="Lopez-Perez M."/>
            <person name="De La Torre J.R."/>
            <person name="Picazo A."/>
            <person name="Camacho A."/>
            <person name="Rodriguez-Valera F."/>
        </authorList>
    </citation>
    <scope>NUCLEOTIDE SEQUENCE [LARGE SCALE GENOMIC DNA]</scope>
    <source>
        <strain evidence="3">MED-G83</strain>
    </source>
</reference>
<protein>
    <recommendedName>
        <fullName evidence="2">Amidohydrolase-related domain-containing protein</fullName>
    </recommendedName>
</protein>
<dbReference type="Gene3D" id="2.30.40.10">
    <property type="entry name" value="Urease, subunit C, domain 1"/>
    <property type="match status" value="1"/>
</dbReference>
<dbReference type="SUPFAM" id="SSF51338">
    <property type="entry name" value="Composite domain of metallo-dependent hydrolases"/>
    <property type="match status" value="1"/>
</dbReference>
<evidence type="ECO:0000313" key="4">
    <source>
        <dbReference type="Proteomes" id="UP000252147"/>
    </source>
</evidence>
<accession>A0A368BRM3</accession>
<sequence length="424" mass="46529">MKYFYLILILSFSYLSLADAENSVLVKGGNVFLPDQGFVKKDFLIEEGKIVSIEDQIDDGVTGKTIYADGKYITPGLVVFSSLGLLEIGALSETNDNSSDIYNAGFDPSKAYNPFSQAVSLNRSKGVTSTVHIPGASGYFSGLLGHTKINNGWKQKKQGPLAVLTSYGQSRGDSRAAELQFMSDLFDFVRNRSEDKANYETDNIQFFFGTQNDYQFTNRDLVAIRKLLSNKLPLVVRVNKATDILNVIKFADTEGIELILWEANEAHMVADEIAKAGVPVVLDPLNNIPGSFDSLNATYENVARLNAAGVKMAFYYNQGAGSHNAYLATQSAGNAVAMGVPYNEALNAITKNPADIFGLVDVGQVSVGFEGDIAIWDADPLELTSFVEKVLIDGVEQDLSNRYEELTDRYTKEKDLPNSYRSRE</sequence>
<organism evidence="3 4">
    <name type="scientific">SAR86 cluster bacterium</name>
    <dbReference type="NCBI Taxonomy" id="2030880"/>
    <lineage>
        <taxon>Bacteria</taxon>
        <taxon>Pseudomonadati</taxon>
        <taxon>Pseudomonadota</taxon>
        <taxon>Gammaproteobacteria</taxon>
        <taxon>SAR86 cluster</taxon>
    </lineage>
</organism>
<dbReference type="InterPro" id="IPR032466">
    <property type="entry name" value="Metal_Hydrolase"/>
</dbReference>
<dbReference type="EMBL" id="QOPD01000001">
    <property type="protein sequence ID" value="RCL39346.1"/>
    <property type="molecule type" value="Genomic_DNA"/>
</dbReference>
<dbReference type="InterPro" id="IPR051781">
    <property type="entry name" value="Metallo-dep_Hydrolase"/>
</dbReference>
<feature type="signal peptide" evidence="1">
    <location>
        <begin position="1"/>
        <end position="20"/>
    </location>
</feature>
<dbReference type="PANTHER" id="PTHR43135">
    <property type="entry name" value="ALPHA-D-RIBOSE 1-METHYLPHOSPHONATE 5-TRIPHOSPHATE DIPHOSPHATASE"/>
    <property type="match status" value="1"/>
</dbReference>
<feature type="chain" id="PRO_5016826275" description="Amidohydrolase-related domain-containing protein" evidence="1">
    <location>
        <begin position="21"/>
        <end position="424"/>
    </location>
</feature>
<feature type="domain" description="Amidohydrolase-related" evidence="2">
    <location>
        <begin position="243"/>
        <end position="387"/>
    </location>
</feature>
<dbReference type="SUPFAM" id="SSF51556">
    <property type="entry name" value="Metallo-dependent hydrolases"/>
    <property type="match status" value="1"/>
</dbReference>
<dbReference type="AlphaFoldDB" id="A0A368BRM3"/>
<dbReference type="PANTHER" id="PTHR43135:SF3">
    <property type="entry name" value="ALPHA-D-RIBOSE 1-METHYLPHOSPHONATE 5-TRIPHOSPHATE DIPHOSPHATASE"/>
    <property type="match status" value="1"/>
</dbReference>
<dbReference type="InterPro" id="IPR006680">
    <property type="entry name" value="Amidohydro-rel"/>
</dbReference>
<name>A0A368BRM3_9GAMM</name>